<accession>A0A0E3BIZ8</accession>
<reference evidence="1 2" key="1">
    <citation type="submission" date="2013-09" db="EMBL/GenBank/DDBJ databases">
        <title>High correlation between genotypes and phenotypes of environmental bacteria Comamonas testosteroni strains.</title>
        <authorList>
            <person name="Liu L."/>
            <person name="Zhu W."/>
            <person name="Xia X."/>
            <person name="Xu B."/>
            <person name="Luo M."/>
            <person name="Wang G."/>
        </authorList>
    </citation>
    <scope>NUCLEOTIDE SEQUENCE [LARGE SCALE GENOMIC DNA]</scope>
    <source>
        <strain evidence="1 2">JL14</strain>
    </source>
</reference>
<proteinExistence type="predicted"/>
<evidence type="ECO:0000313" key="1">
    <source>
        <dbReference type="EMBL" id="KGG95555.1"/>
    </source>
</evidence>
<dbReference type="Proteomes" id="UP000029567">
    <property type="component" value="Unassembled WGS sequence"/>
</dbReference>
<dbReference type="EMBL" id="AWTN01000056">
    <property type="protein sequence ID" value="KGG95555.1"/>
    <property type="molecule type" value="Genomic_DNA"/>
</dbReference>
<name>A0A0E3BIZ8_9BURK</name>
<dbReference type="RefSeq" id="WP_034378140.1">
    <property type="nucleotide sequence ID" value="NZ_AWTN01000056.1"/>
</dbReference>
<organism evidence="1 2">
    <name type="scientific">Comamonas thiooxydans</name>
    <dbReference type="NCBI Taxonomy" id="363952"/>
    <lineage>
        <taxon>Bacteria</taxon>
        <taxon>Pseudomonadati</taxon>
        <taxon>Pseudomonadota</taxon>
        <taxon>Betaproteobacteria</taxon>
        <taxon>Burkholderiales</taxon>
        <taxon>Comamonadaceae</taxon>
        <taxon>Comamonas</taxon>
    </lineage>
</organism>
<protein>
    <submittedName>
        <fullName evidence="1">Uncharacterized protein</fullName>
    </submittedName>
</protein>
<comment type="caution">
    <text evidence="1">The sequence shown here is derived from an EMBL/GenBank/DDBJ whole genome shotgun (WGS) entry which is preliminary data.</text>
</comment>
<evidence type="ECO:0000313" key="2">
    <source>
        <dbReference type="Proteomes" id="UP000029567"/>
    </source>
</evidence>
<sequence length="113" mass="11887">MKTDKTFSSARPTAAPCPHTAAKLGYIHPAKDIETVFTTIAGQCIALRDFLADARAELENTGGVVRAGNDLFMAQHLVSLIGSLADEMSKTPVLGNPTAWATMDGIERIGGAT</sequence>
<dbReference type="AlphaFoldDB" id="A0A0E3BIZ8"/>
<gene>
    <name evidence="1" type="ORF">P245_06395</name>
</gene>